<name>A0A5B1LFF4_9ACTN</name>
<evidence type="ECO:0000256" key="5">
    <source>
        <dbReference type="ARBA" id="ARBA00023004"/>
    </source>
</evidence>
<gene>
    <name evidence="8" type="ORF">F0U44_13120</name>
</gene>
<evidence type="ECO:0000256" key="7">
    <source>
        <dbReference type="RuleBase" id="RU000461"/>
    </source>
</evidence>
<proteinExistence type="inferred from homology"/>
<dbReference type="FunFam" id="1.10.630.10:FF:000018">
    <property type="entry name" value="Cytochrome P450 monooxygenase"/>
    <property type="match status" value="1"/>
</dbReference>
<dbReference type="AlphaFoldDB" id="A0A5B1LFF4"/>
<dbReference type="CDD" id="cd11033">
    <property type="entry name" value="CYP142-like"/>
    <property type="match status" value="1"/>
</dbReference>
<evidence type="ECO:0000256" key="6">
    <source>
        <dbReference type="ARBA" id="ARBA00023033"/>
    </source>
</evidence>
<dbReference type="EMBL" id="VUJV01000003">
    <property type="protein sequence ID" value="KAA1419373.1"/>
    <property type="molecule type" value="Genomic_DNA"/>
</dbReference>
<dbReference type="Gene3D" id="1.10.630.10">
    <property type="entry name" value="Cytochrome P450"/>
    <property type="match status" value="1"/>
</dbReference>
<dbReference type="InterPro" id="IPR036396">
    <property type="entry name" value="Cyt_P450_sf"/>
</dbReference>
<dbReference type="GO" id="GO:0036199">
    <property type="term" value="F:cholest-4-en-3-one 26-monooxygenase activity"/>
    <property type="evidence" value="ECO:0007669"/>
    <property type="project" value="TreeGrafter"/>
</dbReference>
<dbReference type="PRINTS" id="PR00359">
    <property type="entry name" value="BP450"/>
</dbReference>
<dbReference type="GO" id="GO:0006707">
    <property type="term" value="P:cholesterol catabolic process"/>
    <property type="evidence" value="ECO:0007669"/>
    <property type="project" value="TreeGrafter"/>
</dbReference>
<dbReference type="Pfam" id="PF00067">
    <property type="entry name" value="p450"/>
    <property type="match status" value="1"/>
</dbReference>
<protein>
    <submittedName>
        <fullName evidence="8">Cytochrome P450</fullName>
    </submittedName>
</protein>
<keyword evidence="5 7" id="KW-0408">Iron</keyword>
<dbReference type="InterPro" id="IPR017972">
    <property type="entry name" value="Cyt_P450_CS"/>
</dbReference>
<dbReference type="InterPro" id="IPR001128">
    <property type="entry name" value="Cyt_P450"/>
</dbReference>
<keyword evidence="3 7" id="KW-0479">Metal-binding</keyword>
<evidence type="ECO:0000256" key="1">
    <source>
        <dbReference type="ARBA" id="ARBA00010617"/>
    </source>
</evidence>
<dbReference type="PRINTS" id="PR00385">
    <property type="entry name" value="P450"/>
</dbReference>
<dbReference type="GO" id="GO:0008395">
    <property type="term" value="F:steroid hydroxylase activity"/>
    <property type="evidence" value="ECO:0007669"/>
    <property type="project" value="TreeGrafter"/>
</dbReference>
<dbReference type="PANTHER" id="PTHR46696:SF4">
    <property type="entry name" value="BIOTIN BIOSYNTHESIS CYTOCHROME P450"/>
    <property type="match status" value="1"/>
</dbReference>
<keyword evidence="6 7" id="KW-0503">Monooxygenase</keyword>
<evidence type="ECO:0000313" key="8">
    <source>
        <dbReference type="EMBL" id="KAA1419373.1"/>
    </source>
</evidence>
<dbReference type="InterPro" id="IPR002397">
    <property type="entry name" value="Cyt_P450_B"/>
</dbReference>
<evidence type="ECO:0000256" key="4">
    <source>
        <dbReference type="ARBA" id="ARBA00023002"/>
    </source>
</evidence>
<dbReference type="PROSITE" id="PS00086">
    <property type="entry name" value="CYTOCHROME_P450"/>
    <property type="match status" value="1"/>
</dbReference>
<dbReference type="GO" id="GO:0005506">
    <property type="term" value="F:iron ion binding"/>
    <property type="evidence" value="ECO:0007669"/>
    <property type="project" value="InterPro"/>
</dbReference>
<reference evidence="8 9" key="1">
    <citation type="submission" date="2019-09" db="EMBL/GenBank/DDBJ databases">
        <title>Nocardioides panacisoli sp. nov., isolated from the soil of a ginseng field.</title>
        <authorList>
            <person name="Cho C."/>
        </authorList>
    </citation>
    <scope>NUCLEOTIDE SEQUENCE [LARGE SCALE GENOMIC DNA]</scope>
    <source>
        <strain evidence="8 9">BN130099</strain>
    </source>
</reference>
<comment type="caution">
    <text evidence="8">The sequence shown here is derived from an EMBL/GenBank/DDBJ whole genome shotgun (WGS) entry which is preliminary data.</text>
</comment>
<sequence length="414" mass="45608">MRSSQQLVDIVDLTDLDRFVDGFPYGVFARLRREAPVWWHPPTEHTPGGEGFWVVTRYDDVVVAGNDGTTFSSDGTSVREGGGTLIEDLPAGLAPGTMLNMTDAPRHPKFRKLFHGNVAPRILRGIEDDLRERSSRIVDAALAKGECDFLIDVAAELPLQAVSQLLGVPQEDRHQLFAWATATLDYSDRDLGQASEVSQRAAAEMYAYGAELLERKRLEPGDDLLSVAATATIDGEPLAPMEQQMMFSLMVAAGSETTRNAIAGGILAFVERPDLWADLAGDPELLGPAIEEMLRWSSPTPYNRRTATRDTELGGVTIRSGEKVTLWWASANRDEAMFAEPDSFDIRRTPNPHVAFGRGPHFCLGAGLARMEMRVLFEALLARVGSFEVTGPVDRVRSNKHTGIRHLPMRLEAR</sequence>
<dbReference type="PANTHER" id="PTHR46696">
    <property type="entry name" value="P450, PUTATIVE (EUROFUNG)-RELATED"/>
    <property type="match status" value="1"/>
</dbReference>
<dbReference type="SUPFAM" id="SSF48264">
    <property type="entry name" value="Cytochrome P450"/>
    <property type="match status" value="1"/>
</dbReference>
<comment type="similarity">
    <text evidence="1 7">Belongs to the cytochrome P450 family.</text>
</comment>
<reference evidence="8 9" key="2">
    <citation type="submission" date="2019-09" db="EMBL/GenBank/DDBJ databases">
        <authorList>
            <person name="Jin C."/>
        </authorList>
    </citation>
    <scope>NUCLEOTIDE SEQUENCE [LARGE SCALE GENOMIC DNA]</scope>
    <source>
        <strain evidence="8 9">BN130099</strain>
    </source>
</reference>
<evidence type="ECO:0000256" key="2">
    <source>
        <dbReference type="ARBA" id="ARBA00022617"/>
    </source>
</evidence>
<dbReference type="Proteomes" id="UP000325003">
    <property type="component" value="Unassembled WGS sequence"/>
</dbReference>
<keyword evidence="2 7" id="KW-0349">Heme</keyword>
<dbReference type="RefSeq" id="WP_149728707.1">
    <property type="nucleotide sequence ID" value="NZ_VUJV01000003.1"/>
</dbReference>
<keyword evidence="9" id="KW-1185">Reference proteome</keyword>
<accession>A0A5B1LFF4</accession>
<evidence type="ECO:0000256" key="3">
    <source>
        <dbReference type="ARBA" id="ARBA00022723"/>
    </source>
</evidence>
<evidence type="ECO:0000313" key="9">
    <source>
        <dbReference type="Proteomes" id="UP000325003"/>
    </source>
</evidence>
<dbReference type="GO" id="GO:0020037">
    <property type="term" value="F:heme binding"/>
    <property type="evidence" value="ECO:0007669"/>
    <property type="project" value="InterPro"/>
</dbReference>
<organism evidence="8 9">
    <name type="scientific">Nocardioides humilatus</name>
    <dbReference type="NCBI Taxonomy" id="2607660"/>
    <lineage>
        <taxon>Bacteria</taxon>
        <taxon>Bacillati</taxon>
        <taxon>Actinomycetota</taxon>
        <taxon>Actinomycetes</taxon>
        <taxon>Propionibacteriales</taxon>
        <taxon>Nocardioidaceae</taxon>
        <taxon>Nocardioides</taxon>
    </lineage>
</organism>
<keyword evidence="4 7" id="KW-0560">Oxidoreductase</keyword>